<dbReference type="CDD" id="cd19501">
    <property type="entry name" value="RecA-like_FtsH"/>
    <property type="match status" value="1"/>
</dbReference>
<keyword evidence="20" id="KW-1185">Reference proteome</keyword>
<dbReference type="SMART" id="SM00382">
    <property type="entry name" value="AAA"/>
    <property type="match status" value="1"/>
</dbReference>
<dbReference type="InterPro" id="IPR003960">
    <property type="entry name" value="ATPase_AAA_CS"/>
</dbReference>
<dbReference type="Pfam" id="PF01434">
    <property type="entry name" value="Peptidase_M41"/>
    <property type="match status" value="1"/>
</dbReference>
<dbReference type="InterPro" id="IPR003959">
    <property type="entry name" value="ATPase_AAA_core"/>
</dbReference>
<dbReference type="GO" id="GO:0005886">
    <property type="term" value="C:plasma membrane"/>
    <property type="evidence" value="ECO:0007669"/>
    <property type="project" value="UniProtKB-SubCell"/>
</dbReference>
<evidence type="ECO:0000256" key="5">
    <source>
        <dbReference type="ARBA" id="ARBA00022692"/>
    </source>
</evidence>
<feature type="active site" evidence="15">
    <location>
        <position position="418"/>
    </location>
</feature>
<keyword evidence="10 15" id="KW-0067">ATP-binding</keyword>
<dbReference type="Pfam" id="PF00004">
    <property type="entry name" value="AAA"/>
    <property type="match status" value="1"/>
</dbReference>
<dbReference type="RefSeq" id="WP_150098419.1">
    <property type="nucleotide sequence ID" value="NZ_VWPL01000031.1"/>
</dbReference>
<keyword evidence="9 15" id="KW-0862">Zinc</keyword>
<feature type="region of interest" description="Disordered" evidence="17">
    <location>
        <begin position="608"/>
        <end position="636"/>
    </location>
</feature>
<comment type="similarity">
    <text evidence="14 15">In the central section; belongs to the AAA ATPase family.</text>
</comment>
<dbReference type="HAMAP" id="MF_01458">
    <property type="entry name" value="FtsH"/>
    <property type="match status" value="1"/>
</dbReference>
<dbReference type="Gene3D" id="3.30.720.210">
    <property type="match status" value="1"/>
</dbReference>
<comment type="caution">
    <text evidence="19">The sequence shown here is derived from an EMBL/GenBank/DDBJ whole genome shotgun (WGS) entry which is preliminary data.</text>
</comment>
<sequence>MNGNFRNFALWVIIVLLLLALFTLFQNPAQRQQANDIPFSQLLTEIDQNRVRDVVIEGSTVTGHFNDGRAFQTYAPDDPGLVQRLYSKGVTISARPQQDTPWFLQLLFSWLPFVALIGVWIFLSRQMQGGAGKAMGFGKSRAKLLTEAHGRVTFEDVAGVDEAKQDLQEIVEFLRDPQKFQRLGGRIPRGVLLVGPPGTGKTLIARAVAGEANVPFFTISGSDFVEMFVGVGASRVRDMFEQAKKNAPCIIFIDEIDAVGRHRGAGLGGGNDEREQTLNQLLVEMDGFEANEGIILIAATNRPDVLDPALLRPGRFDRQVVVPNPDVVGREQILKVHVRKVPLAPDVNLKTIARGTPGFSGADLMNLVNEAALMAARRNKRMVTQQEFEDAKDKVMMGAERKSLVMTEEEKMLTAYHEGGHAIVALMVPATDPVHKATIIPRGRALGMVMQLPERDKLSMSYEQMTSRLAIMMGGRVAEELVFGKEKVTSGAQSDIEQATRLARMMVTRWGFSDQLGTVSYGENQDEVFLGMSVSRQQNISEVTAQTIDKEVRRLIDEGHQEATRILTEKRDALEALAKGLLEYETLTGDEIKGLLDGNPPVRDVEIELAQPRSSAIPRRPRPKGGEGELEPQPQA</sequence>
<proteinExistence type="inferred from homology"/>
<evidence type="ECO:0000256" key="6">
    <source>
        <dbReference type="ARBA" id="ARBA00022723"/>
    </source>
</evidence>
<dbReference type="AlphaFoldDB" id="A0A5M6HQK5"/>
<feature type="binding site" evidence="15">
    <location>
        <position position="421"/>
    </location>
    <ligand>
        <name>Zn(2+)</name>
        <dbReference type="ChEBI" id="CHEBI:29105"/>
        <note>catalytic</note>
    </ligand>
</feature>
<keyword evidence="12 15" id="KW-0482">Metalloprotease</keyword>
<dbReference type="PANTHER" id="PTHR23076:SF97">
    <property type="entry name" value="ATP-DEPENDENT ZINC METALLOPROTEASE YME1L1"/>
    <property type="match status" value="1"/>
</dbReference>
<evidence type="ECO:0000313" key="20">
    <source>
        <dbReference type="Proteomes" id="UP000323886"/>
    </source>
</evidence>
<evidence type="ECO:0000256" key="17">
    <source>
        <dbReference type="SAM" id="MobiDB-lite"/>
    </source>
</evidence>
<comment type="subcellular location">
    <subcellularLocation>
        <location evidence="15">Cell membrane</location>
        <topology evidence="15">Multi-pass membrane protein</topology>
        <orientation evidence="15">Cytoplasmic side</orientation>
    </subcellularLocation>
    <subcellularLocation>
        <location evidence="1">Membrane</location>
    </subcellularLocation>
</comment>
<dbReference type="SUPFAM" id="SSF140990">
    <property type="entry name" value="FtsH protease domain-like"/>
    <property type="match status" value="1"/>
</dbReference>
<dbReference type="FunFam" id="1.10.8.60:FF:000001">
    <property type="entry name" value="ATP-dependent zinc metalloprotease FtsH"/>
    <property type="match status" value="1"/>
</dbReference>
<evidence type="ECO:0000256" key="3">
    <source>
        <dbReference type="ARBA" id="ARBA00022475"/>
    </source>
</evidence>
<dbReference type="NCBIfam" id="TIGR01241">
    <property type="entry name" value="FtsH_fam"/>
    <property type="match status" value="1"/>
</dbReference>
<dbReference type="Pfam" id="PF17862">
    <property type="entry name" value="AAA_lid_3"/>
    <property type="match status" value="1"/>
</dbReference>
<evidence type="ECO:0000256" key="2">
    <source>
        <dbReference type="ARBA" id="ARBA00010044"/>
    </source>
</evidence>
<dbReference type="InterPro" id="IPR005936">
    <property type="entry name" value="FtsH"/>
</dbReference>
<dbReference type="GO" id="GO:0030163">
    <property type="term" value="P:protein catabolic process"/>
    <property type="evidence" value="ECO:0007669"/>
    <property type="project" value="UniProtKB-UniRule"/>
</dbReference>
<keyword evidence="3 15" id="KW-1003">Cell membrane</keyword>
<dbReference type="GO" id="GO:0016887">
    <property type="term" value="F:ATP hydrolysis activity"/>
    <property type="evidence" value="ECO:0007669"/>
    <property type="project" value="UniProtKB-UniRule"/>
</dbReference>
<dbReference type="FunFam" id="3.40.50.300:FF:000001">
    <property type="entry name" value="ATP-dependent zinc metalloprotease FtsH"/>
    <property type="match status" value="1"/>
</dbReference>
<feature type="domain" description="AAA+ ATPase" evidence="18">
    <location>
        <begin position="187"/>
        <end position="326"/>
    </location>
</feature>
<evidence type="ECO:0000259" key="18">
    <source>
        <dbReference type="SMART" id="SM00382"/>
    </source>
</evidence>
<comment type="function">
    <text evidence="15">Acts as a processive, ATP-dependent zinc metallopeptidase for both cytoplasmic and membrane proteins. Plays a role in the quality control of integral membrane proteins.</text>
</comment>
<evidence type="ECO:0000256" key="16">
    <source>
        <dbReference type="RuleBase" id="RU003651"/>
    </source>
</evidence>
<comment type="subunit">
    <text evidence="15">Homohexamer.</text>
</comment>
<evidence type="ECO:0000256" key="9">
    <source>
        <dbReference type="ARBA" id="ARBA00022833"/>
    </source>
</evidence>
<feature type="binding site" evidence="15">
    <location>
        <begin position="195"/>
        <end position="202"/>
    </location>
    <ligand>
        <name>ATP</name>
        <dbReference type="ChEBI" id="CHEBI:30616"/>
    </ligand>
</feature>
<dbReference type="Gene3D" id="1.10.8.60">
    <property type="match status" value="1"/>
</dbReference>
<dbReference type="GO" id="GO:0004176">
    <property type="term" value="F:ATP-dependent peptidase activity"/>
    <property type="evidence" value="ECO:0007669"/>
    <property type="project" value="InterPro"/>
</dbReference>
<keyword evidence="13 15" id="KW-0472">Membrane</keyword>
<dbReference type="Gene3D" id="3.40.50.300">
    <property type="entry name" value="P-loop containing nucleotide triphosphate hydrolases"/>
    <property type="match status" value="1"/>
</dbReference>
<feature type="binding site" evidence="15">
    <location>
        <position position="417"/>
    </location>
    <ligand>
        <name>Zn(2+)</name>
        <dbReference type="ChEBI" id="CHEBI:29105"/>
        <note>catalytic</note>
    </ligand>
</feature>
<dbReference type="PANTHER" id="PTHR23076">
    <property type="entry name" value="METALLOPROTEASE M41 FTSH"/>
    <property type="match status" value="1"/>
</dbReference>
<dbReference type="EMBL" id="VWPL01000031">
    <property type="protein sequence ID" value="KAA5598152.1"/>
    <property type="molecule type" value="Genomic_DNA"/>
</dbReference>
<dbReference type="InterPro" id="IPR000642">
    <property type="entry name" value="Peptidase_M41"/>
</dbReference>
<evidence type="ECO:0000256" key="13">
    <source>
        <dbReference type="ARBA" id="ARBA00023136"/>
    </source>
</evidence>
<dbReference type="InterPro" id="IPR037219">
    <property type="entry name" value="Peptidase_M41-like"/>
</dbReference>
<evidence type="ECO:0000256" key="14">
    <source>
        <dbReference type="ARBA" id="ARBA00061570"/>
    </source>
</evidence>
<comment type="caution">
    <text evidence="15">Lacks conserved residue(s) required for the propagation of feature annotation.</text>
</comment>
<evidence type="ECO:0000256" key="12">
    <source>
        <dbReference type="ARBA" id="ARBA00023049"/>
    </source>
</evidence>
<dbReference type="SUPFAM" id="SSF52540">
    <property type="entry name" value="P-loop containing nucleoside triphosphate hydrolases"/>
    <property type="match status" value="1"/>
</dbReference>
<dbReference type="FunFam" id="1.20.58.760:FF:000001">
    <property type="entry name" value="ATP-dependent zinc metalloprotease FtsH"/>
    <property type="match status" value="1"/>
</dbReference>
<dbReference type="GO" id="GO:0005524">
    <property type="term" value="F:ATP binding"/>
    <property type="evidence" value="ECO:0007669"/>
    <property type="project" value="UniProtKB-UniRule"/>
</dbReference>
<comment type="similarity">
    <text evidence="2 15">In the C-terminal section; belongs to the peptidase M41 family.</text>
</comment>
<keyword evidence="8 15" id="KW-0378">Hydrolase</keyword>
<gene>
    <name evidence="15" type="primary">ftsH</name>
    <name evidence="19" type="ORF">F1193_13980</name>
</gene>
<keyword evidence="4 15" id="KW-0645">Protease</keyword>
<evidence type="ECO:0000256" key="10">
    <source>
        <dbReference type="ARBA" id="ARBA00022840"/>
    </source>
</evidence>
<accession>A0A5M6HQK5</accession>
<dbReference type="InterPro" id="IPR003593">
    <property type="entry name" value="AAA+_ATPase"/>
</dbReference>
<evidence type="ECO:0000256" key="1">
    <source>
        <dbReference type="ARBA" id="ARBA00004370"/>
    </source>
</evidence>
<feature type="transmembrane region" description="Helical" evidence="15">
    <location>
        <begin position="102"/>
        <end position="123"/>
    </location>
</feature>
<dbReference type="GO" id="GO:0008270">
    <property type="term" value="F:zinc ion binding"/>
    <property type="evidence" value="ECO:0007669"/>
    <property type="project" value="UniProtKB-UniRule"/>
</dbReference>
<dbReference type="OrthoDB" id="9809379at2"/>
<evidence type="ECO:0000256" key="11">
    <source>
        <dbReference type="ARBA" id="ARBA00022989"/>
    </source>
</evidence>
<dbReference type="Gene3D" id="1.20.58.760">
    <property type="entry name" value="Peptidase M41"/>
    <property type="match status" value="1"/>
</dbReference>
<dbReference type="Proteomes" id="UP000323886">
    <property type="component" value="Unassembled WGS sequence"/>
</dbReference>
<dbReference type="GO" id="GO:0004222">
    <property type="term" value="F:metalloendopeptidase activity"/>
    <property type="evidence" value="ECO:0007669"/>
    <property type="project" value="InterPro"/>
</dbReference>
<dbReference type="GO" id="GO:0006508">
    <property type="term" value="P:proteolysis"/>
    <property type="evidence" value="ECO:0007669"/>
    <property type="project" value="UniProtKB-KW"/>
</dbReference>
<organism evidence="19 20">
    <name type="scientific">Blastochloris sulfoviridis</name>
    <dbReference type="NCBI Taxonomy" id="50712"/>
    <lineage>
        <taxon>Bacteria</taxon>
        <taxon>Pseudomonadati</taxon>
        <taxon>Pseudomonadota</taxon>
        <taxon>Alphaproteobacteria</taxon>
        <taxon>Hyphomicrobiales</taxon>
        <taxon>Blastochloridaceae</taxon>
        <taxon>Blastochloris</taxon>
    </lineage>
</organism>
<dbReference type="InterPro" id="IPR011546">
    <property type="entry name" value="Pept_M41_FtsH_extracell"/>
</dbReference>
<comment type="similarity">
    <text evidence="16">Belongs to the AAA ATPase family.</text>
</comment>
<evidence type="ECO:0000313" key="19">
    <source>
        <dbReference type="EMBL" id="KAA5598152.1"/>
    </source>
</evidence>
<evidence type="ECO:0000256" key="8">
    <source>
        <dbReference type="ARBA" id="ARBA00022801"/>
    </source>
</evidence>
<dbReference type="InterPro" id="IPR027417">
    <property type="entry name" value="P-loop_NTPase"/>
</dbReference>
<feature type="binding site" evidence="15">
    <location>
        <position position="495"/>
    </location>
    <ligand>
        <name>Zn(2+)</name>
        <dbReference type="ChEBI" id="CHEBI:29105"/>
        <note>catalytic</note>
    </ligand>
</feature>
<keyword evidence="5 15" id="KW-0812">Transmembrane</keyword>
<evidence type="ECO:0000256" key="7">
    <source>
        <dbReference type="ARBA" id="ARBA00022741"/>
    </source>
</evidence>
<keyword evidence="6 15" id="KW-0479">Metal-binding</keyword>
<keyword evidence="7 15" id="KW-0547">Nucleotide-binding</keyword>
<evidence type="ECO:0000256" key="4">
    <source>
        <dbReference type="ARBA" id="ARBA00022670"/>
    </source>
</evidence>
<protein>
    <recommendedName>
        <fullName evidence="15">ATP-dependent zinc metalloprotease FtsH</fullName>
        <ecNumber evidence="15">3.4.24.-</ecNumber>
    </recommendedName>
</protein>
<dbReference type="EC" id="3.4.24.-" evidence="15"/>
<dbReference type="InterPro" id="IPR041569">
    <property type="entry name" value="AAA_lid_3"/>
</dbReference>
<dbReference type="Pfam" id="PF06480">
    <property type="entry name" value="FtsH_ext"/>
    <property type="match status" value="1"/>
</dbReference>
<keyword evidence="11 15" id="KW-1133">Transmembrane helix</keyword>
<evidence type="ECO:0000256" key="15">
    <source>
        <dbReference type="HAMAP-Rule" id="MF_01458"/>
    </source>
</evidence>
<dbReference type="PROSITE" id="PS00674">
    <property type="entry name" value="AAA"/>
    <property type="match status" value="1"/>
</dbReference>
<reference evidence="19 20" key="1">
    <citation type="submission" date="2019-09" db="EMBL/GenBank/DDBJ databases">
        <title>Draft Whole-Genome sequence of Blastochloris sulfoviridis DSM 729.</title>
        <authorList>
            <person name="Meyer T.E."/>
            <person name="Kyndt J.A."/>
        </authorList>
    </citation>
    <scope>NUCLEOTIDE SEQUENCE [LARGE SCALE GENOMIC DNA]</scope>
    <source>
        <strain evidence="19 20">DSM 729</strain>
    </source>
</reference>
<name>A0A5M6HQK5_9HYPH</name>
<comment type="cofactor">
    <cofactor evidence="15">
        <name>Zn(2+)</name>
        <dbReference type="ChEBI" id="CHEBI:29105"/>
    </cofactor>
    <text evidence="15">Binds 1 zinc ion per subunit.</text>
</comment>